<organism evidence="1">
    <name type="scientific">Clastoptera arizonana</name>
    <name type="common">Arizona spittle bug</name>
    <dbReference type="NCBI Taxonomy" id="38151"/>
    <lineage>
        <taxon>Eukaryota</taxon>
        <taxon>Metazoa</taxon>
        <taxon>Ecdysozoa</taxon>
        <taxon>Arthropoda</taxon>
        <taxon>Hexapoda</taxon>
        <taxon>Insecta</taxon>
        <taxon>Pterygota</taxon>
        <taxon>Neoptera</taxon>
        <taxon>Paraneoptera</taxon>
        <taxon>Hemiptera</taxon>
        <taxon>Auchenorrhyncha</taxon>
        <taxon>Cercopoidea</taxon>
        <taxon>Clastopteridae</taxon>
        <taxon>Clastoptera</taxon>
    </lineage>
</organism>
<protein>
    <submittedName>
        <fullName evidence="1">Uncharacterized protein</fullName>
    </submittedName>
</protein>
<dbReference type="EMBL" id="GEDC01023635">
    <property type="protein sequence ID" value="JAS13663.1"/>
    <property type="molecule type" value="Transcribed_RNA"/>
</dbReference>
<accession>A0A1B6CJY0</accession>
<reference evidence="1" key="1">
    <citation type="submission" date="2015-12" db="EMBL/GenBank/DDBJ databases">
        <title>De novo transcriptome assembly of four potential Pierce s Disease insect vectors from Arizona vineyards.</title>
        <authorList>
            <person name="Tassone E.E."/>
        </authorList>
    </citation>
    <scope>NUCLEOTIDE SEQUENCE</scope>
</reference>
<name>A0A1B6CJY0_9HEMI</name>
<evidence type="ECO:0000313" key="1">
    <source>
        <dbReference type="EMBL" id="JAS13663.1"/>
    </source>
</evidence>
<gene>
    <name evidence="1" type="ORF">g.4107</name>
</gene>
<proteinExistence type="predicted"/>
<dbReference type="AlphaFoldDB" id="A0A1B6CJY0"/>
<sequence>VGLVDGRLTMVPPRCLANLTNQYARGSLLRRAFFGLCLYAIAHEVKVALASNTTAIVIGYWTDQAAFILNRRHLRPIELPKVGSSVYEFPKDLLAPDMVYYINYPYDANFVKFSTHSPIWKPKKIQIYHRFQGVNVMEIDASPGTEHAVETILINS</sequence>
<feature type="non-terminal residue" evidence="1">
    <location>
        <position position="156"/>
    </location>
</feature>
<feature type="non-terminal residue" evidence="1">
    <location>
        <position position="1"/>
    </location>
</feature>